<dbReference type="PANTHER" id="PTHR46648:SF1">
    <property type="entry name" value="ADENOSINE 5'-MONOPHOSPHORAMIDASE HNT1"/>
    <property type="match status" value="1"/>
</dbReference>
<dbReference type="PROSITE" id="PS51084">
    <property type="entry name" value="HIT_2"/>
    <property type="match status" value="1"/>
</dbReference>
<name>A0ABU2BJY0_9MICC</name>
<evidence type="ECO:0000313" key="4">
    <source>
        <dbReference type="Proteomes" id="UP001183817"/>
    </source>
</evidence>
<dbReference type="Gene3D" id="3.30.428.10">
    <property type="entry name" value="HIT-like"/>
    <property type="match status" value="1"/>
</dbReference>
<gene>
    <name evidence="3" type="ORF">J2S64_002642</name>
</gene>
<dbReference type="Pfam" id="PF01230">
    <property type="entry name" value="HIT"/>
    <property type="match status" value="1"/>
</dbReference>
<dbReference type="Proteomes" id="UP001183817">
    <property type="component" value="Unassembled WGS sequence"/>
</dbReference>
<accession>A0ABU2BJY0</accession>
<dbReference type="InterPro" id="IPR036265">
    <property type="entry name" value="HIT-like_sf"/>
</dbReference>
<dbReference type="EMBL" id="JAVDYI010000001">
    <property type="protein sequence ID" value="MDR7358951.1"/>
    <property type="molecule type" value="Genomic_DNA"/>
</dbReference>
<sequence>MIDPSSEGEECPFCEIVAREDPDAREVYRDDDIVAFFPTEPAVLGHTMIIPRPHVADIWDLNEHLAQRLSVGTLGIANAIRRSLNPDGLNIIQSNGVAASQSVMHLHVHIVPRWENDRIGRIWPPESNYSEQQKDKAWENLRTACKQLKKRNATTAELPRLRAE</sequence>
<dbReference type="InterPro" id="IPR001310">
    <property type="entry name" value="Histidine_triad_HIT"/>
</dbReference>
<feature type="domain" description="HIT" evidence="2">
    <location>
        <begin position="12"/>
        <end position="120"/>
    </location>
</feature>
<feature type="short sequence motif" description="Histidine triad motif" evidence="1">
    <location>
        <begin position="105"/>
        <end position="109"/>
    </location>
</feature>
<reference evidence="3 4" key="1">
    <citation type="submission" date="2023-07" db="EMBL/GenBank/DDBJ databases">
        <title>Sequencing the genomes of 1000 actinobacteria strains.</title>
        <authorList>
            <person name="Klenk H.-P."/>
        </authorList>
    </citation>
    <scope>NUCLEOTIDE SEQUENCE [LARGE SCALE GENOMIC DNA]</scope>
    <source>
        <strain evidence="3 4">DSM 20167</strain>
    </source>
</reference>
<protein>
    <submittedName>
        <fullName evidence="3">Histidine triad (HIT) family protein</fullName>
    </submittedName>
</protein>
<evidence type="ECO:0000259" key="2">
    <source>
        <dbReference type="PROSITE" id="PS51084"/>
    </source>
</evidence>
<dbReference type="RefSeq" id="WP_310291093.1">
    <property type="nucleotide sequence ID" value="NZ_BAAAWO010000001.1"/>
</dbReference>
<keyword evidence="4" id="KW-1185">Reference proteome</keyword>
<evidence type="ECO:0000313" key="3">
    <source>
        <dbReference type="EMBL" id="MDR7358951.1"/>
    </source>
</evidence>
<proteinExistence type="predicted"/>
<dbReference type="InterPro" id="IPR011146">
    <property type="entry name" value="HIT-like"/>
</dbReference>
<comment type="caution">
    <text evidence="3">The sequence shown here is derived from an EMBL/GenBank/DDBJ whole genome shotgun (WGS) entry which is preliminary data.</text>
</comment>
<dbReference type="PANTHER" id="PTHR46648">
    <property type="entry name" value="HIT FAMILY PROTEIN 1"/>
    <property type="match status" value="1"/>
</dbReference>
<organism evidence="3 4">
    <name type="scientific">Paeniglutamicibacter sulfureus</name>
    <dbReference type="NCBI Taxonomy" id="43666"/>
    <lineage>
        <taxon>Bacteria</taxon>
        <taxon>Bacillati</taxon>
        <taxon>Actinomycetota</taxon>
        <taxon>Actinomycetes</taxon>
        <taxon>Micrococcales</taxon>
        <taxon>Micrococcaceae</taxon>
        <taxon>Paeniglutamicibacter</taxon>
    </lineage>
</organism>
<evidence type="ECO:0000256" key="1">
    <source>
        <dbReference type="PROSITE-ProRule" id="PRU00464"/>
    </source>
</evidence>
<dbReference type="SUPFAM" id="SSF54197">
    <property type="entry name" value="HIT-like"/>
    <property type="match status" value="1"/>
</dbReference>